<dbReference type="PANTHER" id="PTHR48475:SF1">
    <property type="entry name" value="RNASE H TYPE-1 DOMAIN-CONTAINING PROTEIN"/>
    <property type="match status" value="1"/>
</dbReference>
<dbReference type="InterPro" id="IPR036397">
    <property type="entry name" value="RNaseH_sf"/>
</dbReference>
<keyword evidence="2" id="KW-1185">Reference proteome</keyword>
<dbReference type="InterPro" id="IPR012337">
    <property type="entry name" value="RNaseH-like_sf"/>
</dbReference>
<dbReference type="GO" id="GO:0003676">
    <property type="term" value="F:nucleic acid binding"/>
    <property type="evidence" value="ECO:0007669"/>
    <property type="project" value="InterPro"/>
</dbReference>
<name>A0A8T1S6L0_CHESE</name>
<dbReference type="SUPFAM" id="SSF53098">
    <property type="entry name" value="Ribonuclease H-like"/>
    <property type="match status" value="1"/>
</dbReference>
<organism evidence="1 2">
    <name type="scientific">Chelydra serpentina</name>
    <name type="common">Snapping turtle</name>
    <name type="synonym">Testudo serpentina</name>
    <dbReference type="NCBI Taxonomy" id="8475"/>
    <lineage>
        <taxon>Eukaryota</taxon>
        <taxon>Metazoa</taxon>
        <taxon>Chordata</taxon>
        <taxon>Craniata</taxon>
        <taxon>Vertebrata</taxon>
        <taxon>Euteleostomi</taxon>
        <taxon>Archelosauria</taxon>
        <taxon>Testudinata</taxon>
        <taxon>Testudines</taxon>
        <taxon>Cryptodira</taxon>
        <taxon>Durocryptodira</taxon>
        <taxon>Americhelydia</taxon>
        <taxon>Chelydroidea</taxon>
        <taxon>Chelydridae</taxon>
        <taxon>Chelydra</taxon>
    </lineage>
</organism>
<protein>
    <submittedName>
        <fullName evidence="1">Uncharacterized protein</fullName>
    </submittedName>
</protein>
<accession>A0A8T1S6L0</accession>
<dbReference type="AlphaFoldDB" id="A0A8T1S6L0"/>
<proteinExistence type="predicted"/>
<evidence type="ECO:0000313" key="1">
    <source>
        <dbReference type="EMBL" id="KAG6924213.1"/>
    </source>
</evidence>
<evidence type="ECO:0000313" key="2">
    <source>
        <dbReference type="Proteomes" id="UP000765507"/>
    </source>
</evidence>
<feature type="non-terminal residue" evidence="1">
    <location>
        <position position="222"/>
    </location>
</feature>
<gene>
    <name evidence="1" type="ORF">G0U57_018034</name>
</gene>
<dbReference type="PANTHER" id="PTHR48475">
    <property type="entry name" value="RIBONUCLEASE H"/>
    <property type="match status" value="1"/>
</dbReference>
<dbReference type="Proteomes" id="UP000765507">
    <property type="component" value="Unassembled WGS sequence"/>
</dbReference>
<comment type="caution">
    <text evidence="1">The sequence shown here is derived from an EMBL/GenBank/DDBJ whole genome shotgun (WGS) entry which is preliminary data.</text>
</comment>
<sequence>TSGLAENTNKSIRRALWKLVDDTGSNWDEFFGDILFSLLSKPNTTTKMSPFQLLYGFEATFPDQVSENYMSQQILRNSMNFYKEYIRNMESRHAADIELALTNISKAQEKQQIQYAKTKTCKHWKITFEVGDSVMLLNARRKTRKGGPLQPTHCGPYKVTAVEDKRVKLETISGKLLGSMYSISHLKLFKEPPTLAAENRLQENMEMETAVDNTIKKSPQKR</sequence>
<dbReference type="Gene3D" id="3.30.420.10">
    <property type="entry name" value="Ribonuclease H-like superfamily/Ribonuclease H"/>
    <property type="match status" value="1"/>
</dbReference>
<dbReference type="EMBL" id="JAHGAV010000647">
    <property type="protein sequence ID" value="KAG6924213.1"/>
    <property type="molecule type" value="Genomic_DNA"/>
</dbReference>
<reference evidence="1 2" key="1">
    <citation type="journal article" date="2020" name="G3 (Bethesda)">
        <title>Draft Genome of the Common Snapping Turtle, Chelydra serpentina, a Model for Phenotypic Plasticity in Reptiles.</title>
        <authorList>
            <person name="Das D."/>
            <person name="Singh S.K."/>
            <person name="Bierstedt J."/>
            <person name="Erickson A."/>
            <person name="Galli G.L.J."/>
            <person name="Crossley D.A. 2nd"/>
            <person name="Rhen T."/>
        </authorList>
    </citation>
    <scope>NUCLEOTIDE SEQUENCE [LARGE SCALE GENOMIC DNA]</scope>
    <source>
        <strain evidence="1">KW</strain>
    </source>
</reference>
<dbReference type="OrthoDB" id="413122at2759"/>